<keyword evidence="2 9" id="KW-0645">Protease</keyword>
<evidence type="ECO:0000256" key="3">
    <source>
        <dbReference type="ARBA" id="ARBA00022723"/>
    </source>
</evidence>
<feature type="binding site" evidence="9">
    <location>
        <position position="182"/>
    </location>
    <ligand>
        <name>Zn(2+)</name>
        <dbReference type="ChEBI" id="CHEBI:29105"/>
        <note>catalytic</note>
    </ligand>
</feature>
<comment type="function">
    <text evidence="9 10">Catalyzes hydrolysis of the D-alanyl-D-alanine dipeptide.</text>
</comment>
<feature type="binding site" evidence="9">
    <location>
        <position position="115"/>
    </location>
    <ligand>
        <name>Zn(2+)</name>
        <dbReference type="ChEBI" id="CHEBI:29105"/>
        <note>catalytic</note>
    </ligand>
</feature>
<keyword evidence="8 10" id="KW-0961">Cell wall biogenesis/degradation</keyword>
<gene>
    <name evidence="9" type="primary">ddpX</name>
    <name evidence="11" type="ORF">E2I14_14245</name>
</gene>
<evidence type="ECO:0000256" key="5">
    <source>
        <dbReference type="ARBA" id="ARBA00022833"/>
    </source>
</evidence>
<feature type="site" description="Transition state stabilizer" evidence="9">
    <location>
        <position position="78"/>
    </location>
</feature>
<dbReference type="PANTHER" id="PTHR43126">
    <property type="entry name" value="D-ALANYL-D-ALANINE DIPEPTIDASE"/>
    <property type="match status" value="1"/>
</dbReference>
<feature type="active site" description="Proton donor/acceptor" evidence="9">
    <location>
        <position position="179"/>
    </location>
</feature>
<evidence type="ECO:0000256" key="1">
    <source>
        <dbReference type="ARBA" id="ARBA00001362"/>
    </source>
</evidence>
<dbReference type="HAMAP" id="MF_01924">
    <property type="entry name" value="A_A_dipeptidase"/>
    <property type="match status" value="1"/>
</dbReference>
<dbReference type="PANTHER" id="PTHR43126:SF1">
    <property type="entry name" value="D-ALANYL-D-ALANINE DIPEPTIDASE"/>
    <property type="match status" value="1"/>
</dbReference>
<dbReference type="AlphaFoldDB" id="A0A4V3AU91"/>
<evidence type="ECO:0000256" key="6">
    <source>
        <dbReference type="ARBA" id="ARBA00022997"/>
    </source>
</evidence>
<comment type="cofactor">
    <cofactor evidence="9">
        <name>Zn(2+)</name>
        <dbReference type="ChEBI" id="CHEBI:29105"/>
    </cofactor>
    <text evidence="9">Binds 1 zinc ion per subunit.</text>
</comment>
<evidence type="ECO:0000256" key="2">
    <source>
        <dbReference type="ARBA" id="ARBA00022670"/>
    </source>
</evidence>
<evidence type="ECO:0000256" key="10">
    <source>
        <dbReference type="PIRNR" id="PIRNR026671"/>
    </source>
</evidence>
<evidence type="ECO:0000256" key="7">
    <source>
        <dbReference type="ARBA" id="ARBA00023049"/>
    </source>
</evidence>
<dbReference type="GO" id="GO:0008270">
    <property type="term" value="F:zinc ion binding"/>
    <property type="evidence" value="ECO:0007669"/>
    <property type="project" value="UniProtKB-UniRule"/>
</dbReference>
<keyword evidence="4 9" id="KW-0378">Hydrolase</keyword>
<organism evidence="11 12">
    <name type="scientific">Sapientia aquatica</name>
    <dbReference type="NCBI Taxonomy" id="1549640"/>
    <lineage>
        <taxon>Bacteria</taxon>
        <taxon>Pseudomonadati</taxon>
        <taxon>Pseudomonadota</taxon>
        <taxon>Betaproteobacteria</taxon>
        <taxon>Burkholderiales</taxon>
        <taxon>Oxalobacteraceae</taxon>
        <taxon>Sapientia</taxon>
    </lineage>
</organism>
<dbReference type="GO" id="GO:0008237">
    <property type="term" value="F:metallopeptidase activity"/>
    <property type="evidence" value="ECO:0007669"/>
    <property type="project" value="UniProtKB-KW"/>
</dbReference>
<feature type="binding site" evidence="9">
    <location>
        <position position="108"/>
    </location>
    <ligand>
        <name>Zn(2+)</name>
        <dbReference type="ChEBI" id="CHEBI:29105"/>
        <note>catalytic</note>
    </ligand>
</feature>
<sequence>MQIEQIHTHPDFVALSAIDGIAIDLRYQGDNNFVGRSVYGQWNCAWLHREAAEGIQRAAQWLAAQSSPLQLQILDALRPHRAQQLLWDQLKGTQLQMYLANPQRGSIHSFGMAVDVTLLDANGNPLDMGAEFDQMSPLSHPEYEQQHLAQGLLTQAQLANRHILYAAMRQGGFKGIKTEWWHFDHGDVARIRQCYERID</sequence>
<keyword evidence="12" id="KW-1185">Reference proteome</keyword>
<dbReference type="EMBL" id="SMYL01000008">
    <property type="protein sequence ID" value="TDK63729.1"/>
    <property type="molecule type" value="Genomic_DNA"/>
</dbReference>
<dbReference type="Proteomes" id="UP000294829">
    <property type="component" value="Unassembled WGS sequence"/>
</dbReference>
<dbReference type="GO" id="GO:0006508">
    <property type="term" value="P:proteolysis"/>
    <property type="evidence" value="ECO:0007669"/>
    <property type="project" value="UniProtKB-KW"/>
</dbReference>
<evidence type="ECO:0000256" key="8">
    <source>
        <dbReference type="ARBA" id="ARBA00023316"/>
    </source>
</evidence>
<proteinExistence type="inferred from homology"/>
<comment type="catalytic activity">
    <reaction evidence="1 9 10">
        <text>D-alanyl-D-alanine + H2O = 2 D-alanine</text>
        <dbReference type="Rhea" id="RHEA:20661"/>
        <dbReference type="ChEBI" id="CHEBI:15377"/>
        <dbReference type="ChEBI" id="CHEBI:57416"/>
        <dbReference type="ChEBI" id="CHEBI:57822"/>
        <dbReference type="EC" id="3.4.13.22"/>
    </reaction>
</comment>
<keyword evidence="7 9" id="KW-0482">Metalloprotease</keyword>
<dbReference type="InterPro" id="IPR009045">
    <property type="entry name" value="Zn_M74/Hedgehog-like"/>
</dbReference>
<dbReference type="RefSeq" id="WP_133329686.1">
    <property type="nucleotide sequence ID" value="NZ_SMYL01000008.1"/>
</dbReference>
<dbReference type="GO" id="GO:0160237">
    <property type="term" value="F:D-Ala-D-Ala dipeptidase activity"/>
    <property type="evidence" value="ECO:0007669"/>
    <property type="project" value="UniProtKB-EC"/>
</dbReference>
<dbReference type="Gene3D" id="3.30.1380.10">
    <property type="match status" value="1"/>
</dbReference>
<dbReference type="Pfam" id="PF01427">
    <property type="entry name" value="Peptidase_M15"/>
    <property type="match status" value="1"/>
</dbReference>
<evidence type="ECO:0000256" key="9">
    <source>
        <dbReference type="HAMAP-Rule" id="MF_01924"/>
    </source>
</evidence>
<evidence type="ECO:0000256" key="4">
    <source>
        <dbReference type="ARBA" id="ARBA00022801"/>
    </source>
</evidence>
<dbReference type="OrthoDB" id="9801430at2"/>
<comment type="similarity">
    <text evidence="9 10">Belongs to the peptidase M15D family.</text>
</comment>
<dbReference type="GO" id="GO:0071555">
    <property type="term" value="P:cell wall organization"/>
    <property type="evidence" value="ECO:0007669"/>
    <property type="project" value="UniProtKB-KW"/>
</dbReference>
<name>A0A4V3AU91_9BURK</name>
<dbReference type="CDD" id="cd14840">
    <property type="entry name" value="D-Ala-D-Ala_dipeptidase_Aad"/>
    <property type="match status" value="1"/>
</dbReference>
<accession>A0A4V3AU91</accession>
<dbReference type="EC" id="3.4.13.22" evidence="9 10"/>
<dbReference type="InterPro" id="IPR000755">
    <property type="entry name" value="A_A_dipeptidase"/>
</dbReference>
<reference evidence="11 12" key="1">
    <citation type="submission" date="2019-03" db="EMBL/GenBank/DDBJ databases">
        <title>Sapientia aquatica gen. nov., sp. nov., isolated from a crater lake.</title>
        <authorList>
            <person name="Felfoldi T."/>
            <person name="Szabo A."/>
            <person name="Toth E."/>
            <person name="Schumann P."/>
            <person name="Keki Z."/>
            <person name="Marialigeti K."/>
            <person name="Mathe I."/>
        </authorList>
    </citation>
    <scope>NUCLEOTIDE SEQUENCE [LARGE SCALE GENOMIC DNA]</scope>
    <source>
        <strain evidence="11 12">SA-152</strain>
    </source>
</reference>
<evidence type="ECO:0000313" key="12">
    <source>
        <dbReference type="Proteomes" id="UP000294829"/>
    </source>
</evidence>
<dbReference type="PIRSF" id="PIRSF026671">
    <property type="entry name" value="AA_dipeptidase"/>
    <property type="match status" value="1"/>
</dbReference>
<keyword evidence="3 9" id="KW-0479">Metal-binding</keyword>
<keyword evidence="5 9" id="KW-0862">Zinc</keyword>
<keyword evidence="6 9" id="KW-0224">Dipeptidase</keyword>
<protein>
    <recommendedName>
        <fullName evidence="9 10">D-alanyl-D-alanine dipeptidase</fullName>
        <shortName evidence="9 10">D-Ala-D-Ala dipeptidase</shortName>
        <ecNumber evidence="9 10">3.4.13.22</ecNumber>
    </recommendedName>
</protein>
<comment type="caution">
    <text evidence="11">The sequence shown here is derived from an EMBL/GenBank/DDBJ whole genome shotgun (WGS) entry which is preliminary data.</text>
</comment>
<evidence type="ECO:0000313" key="11">
    <source>
        <dbReference type="EMBL" id="TDK63729.1"/>
    </source>
</evidence>
<dbReference type="SUPFAM" id="SSF55166">
    <property type="entry name" value="Hedgehog/DD-peptidase"/>
    <property type="match status" value="1"/>
</dbReference>